<keyword evidence="2" id="KW-1133">Transmembrane helix</keyword>
<evidence type="ECO:0000256" key="1">
    <source>
        <dbReference type="SAM" id="MobiDB-lite"/>
    </source>
</evidence>
<dbReference type="RefSeq" id="WP_139283258.1">
    <property type="nucleotide sequence ID" value="NZ_FMYF01000010.1"/>
</dbReference>
<dbReference type="Proteomes" id="UP000199086">
    <property type="component" value="Unassembled WGS sequence"/>
</dbReference>
<evidence type="ECO:0000313" key="3">
    <source>
        <dbReference type="EMBL" id="SDB94083.1"/>
    </source>
</evidence>
<organism evidence="3 4">
    <name type="scientific">Raineyella antarctica</name>
    <dbReference type="NCBI Taxonomy" id="1577474"/>
    <lineage>
        <taxon>Bacteria</taxon>
        <taxon>Bacillati</taxon>
        <taxon>Actinomycetota</taxon>
        <taxon>Actinomycetes</taxon>
        <taxon>Propionibacteriales</taxon>
        <taxon>Propionibacteriaceae</taxon>
        <taxon>Raineyella</taxon>
    </lineage>
</organism>
<evidence type="ECO:0008006" key="5">
    <source>
        <dbReference type="Google" id="ProtNLM"/>
    </source>
</evidence>
<feature type="transmembrane region" description="Helical" evidence="2">
    <location>
        <begin position="38"/>
        <end position="57"/>
    </location>
</feature>
<dbReference type="EMBL" id="FMYF01000010">
    <property type="protein sequence ID" value="SDB94083.1"/>
    <property type="molecule type" value="Genomic_DNA"/>
</dbReference>
<feature type="region of interest" description="Disordered" evidence="1">
    <location>
        <begin position="131"/>
        <end position="168"/>
    </location>
</feature>
<keyword evidence="4" id="KW-1185">Reference proteome</keyword>
<reference evidence="3 4" key="1">
    <citation type="submission" date="2016-06" db="EMBL/GenBank/DDBJ databases">
        <authorList>
            <person name="Olsen C.W."/>
            <person name="Carey S."/>
            <person name="Hinshaw L."/>
            <person name="Karasin A.I."/>
        </authorList>
    </citation>
    <scope>NUCLEOTIDE SEQUENCE [LARGE SCALE GENOMIC DNA]</scope>
    <source>
        <strain evidence="3 4">LZ-22</strain>
    </source>
</reference>
<feature type="transmembrane region" description="Helical" evidence="2">
    <location>
        <begin position="12"/>
        <end position="32"/>
    </location>
</feature>
<dbReference type="STRING" id="1577474.GA0111570_110104"/>
<proteinExistence type="predicted"/>
<sequence length="168" mass="18405">MSEERYVSYAPRVALQALPAVALFLLALAWIALGAGGWRWAGVGLALAAVLLGMELVRASMVVLDDEGFRHPGGRTVEWTAVEDVQVVPGRQGRTLVATTGDGERELFGERWRHRPEGGFEDRVARCRTWARTSAGPTPRRALPPEPGHRRGRGTRQRDGLGERGLTD</sequence>
<protein>
    <recommendedName>
        <fullName evidence="5">PH domain-containing protein</fullName>
    </recommendedName>
</protein>
<gene>
    <name evidence="3" type="ORF">GA0111570_110104</name>
</gene>
<keyword evidence="2" id="KW-0812">Transmembrane</keyword>
<evidence type="ECO:0000256" key="2">
    <source>
        <dbReference type="SAM" id="Phobius"/>
    </source>
</evidence>
<name>A0A1G6HIV8_9ACTN</name>
<keyword evidence="2" id="KW-0472">Membrane</keyword>
<dbReference type="AlphaFoldDB" id="A0A1G6HIV8"/>
<feature type="compositionally biased region" description="Basic and acidic residues" evidence="1">
    <location>
        <begin position="156"/>
        <end position="168"/>
    </location>
</feature>
<accession>A0A1G6HIV8</accession>
<evidence type="ECO:0000313" key="4">
    <source>
        <dbReference type="Proteomes" id="UP000199086"/>
    </source>
</evidence>